<protein>
    <submittedName>
        <fullName evidence="2">Uncharacterized protein</fullName>
    </submittedName>
</protein>
<name>A0A267DFI7_9PLAT</name>
<proteinExistence type="predicted"/>
<dbReference type="AlphaFoldDB" id="A0A267DFI7"/>
<evidence type="ECO:0000256" key="1">
    <source>
        <dbReference type="SAM" id="MobiDB-lite"/>
    </source>
</evidence>
<keyword evidence="3" id="KW-1185">Reference proteome</keyword>
<evidence type="ECO:0000313" key="2">
    <source>
        <dbReference type="EMBL" id="PAA48043.1"/>
    </source>
</evidence>
<dbReference type="Proteomes" id="UP000215902">
    <property type="component" value="Unassembled WGS sequence"/>
</dbReference>
<accession>A0A267DFI7</accession>
<feature type="region of interest" description="Disordered" evidence="1">
    <location>
        <begin position="1"/>
        <end position="24"/>
    </location>
</feature>
<sequence>RWHRGASEVTHPCNIPSSADVSDIRDVDTSTESRRNLKVLVGHQRQTVAASIGDRSRNQLWSCMY</sequence>
<gene>
    <name evidence="2" type="ORF">BOX15_Mlig030842g1</name>
</gene>
<evidence type="ECO:0000313" key="3">
    <source>
        <dbReference type="Proteomes" id="UP000215902"/>
    </source>
</evidence>
<comment type="caution">
    <text evidence="2">The sequence shown here is derived from an EMBL/GenBank/DDBJ whole genome shotgun (WGS) entry which is preliminary data.</text>
</comment>
<organism evidence="2 3">
    <name type="scientific">Macrostomum lignano</name>
    <dbReference type="NCBI Taxonomy" id="282301"/>
    <lineage>
        <taxon>Eukaryota</taxon>
        <taxon>Metazoa</taxon>
        <taxon>Spiralia</taxon>
        <taxon>Lophotrochozoa</taxon>
        <taxon>Platyhelminthes</taxon>
        <taxon>Rhabditophora</taxon>
        <taxon>Macrostomorpha</taxon>
        <taxon>Macrostomida</taxon>
        <taxon>Macrostomidae</taxon>
        <taxon>Macrostomum</taxon>
    </lineage>
</organism>
<reference evidence="2 3" key="1">
    <citation type="submission" date="2017-06" db="EMBL/GenBank/DDBJ databases">
        <title>A platform for efficient transgenesis in Macrostomum lignano, a flatworm model organism for stem cell research.</title>
        <authorList>
            <person name="Berezikov E."/>
        </authorList>
    </citation>
    <scope>NUCLEOTIDE SEQUENCE [LARGE SCALE GENOMIC DNA]</scope>
    <source>
        <strain evidence="2">DV1</strain>
        <tissue evidence="2">Whole organism</tissue>
    </source>
</reference>
<feature type="non-terminal residue" evidence="2">
    <location>
        <position position="1"/>
    </location>
</feature>
<dbReference type="EMBL" id="NIVC01004252">
    <property type="protein sequence ID" value="PAA48043.1"/>
    <property type="molecule type" value="Genomic_DNA"/>
</dbReference>